<comment type="caution">
    <text evidence="1">The sequence shown here is derived from an EMBL/GenBank/DDBJ whole genome shotgun (WGS) entry which is preliminary data.</text>
</comment>
<accession>A0AAW0FMU8</accession>
<sequence length="91" mass="9882">MGRVRRSQREPWTLNEEVTSIFLDGVSQKICRDPYAIPRICVTRSGTKSPSGLAFPGAYSPTDPGIHFNPYQGDAADQVYVAPGGPVYPGL</sequence>
<keyword evidence="2" id="KW-1185">Reference proteome</keyword>
<name>A0AAW0FMU8_9APHY</name>
<dbReference type="EMBL" id="JASBNA010000057">
    <property type="protein sequence ID" value="KAK7679569.1"/>
    <property type="molecule type" value="Genomic_DNA"/>
</dbReference>
<evidence type="ECO:0000313" key="1">
    <source>
        <dbReference type="EMBL" id="KAK7679569.1"/>
    </source>
</evidence>
<dbReference type="AlphaFoldDB" id="A0AAW0FMU8"/>
<protein>
    <submittedName>
        <fullName evidence="1">Uncharacterized protein</fullName>
    </submittedName>
</protein>
<proteinExistence type="predicted"/>
<gene>
    <name evidence="1" type="ORF">QCA50_017279</name>
</gene>
<dbReference type="Gene3D" id="2.70.50.70">
    <property type="match status" value="1"/>
</dbReference>
<reference evidence="1 2" key="1">
    <citation type="submission" date="2022-09" db="EMBL/GenBank/DDBJ databases">
        <authorList>
            <person name="Palmer J.M."/>
        </authorList>
    </citation>
    <scope>NUCLEOTIDE SEQUENCE [LARGE SCALE GENOMIC DNA]</scope>
    <source>
        <strain evidence="1 2">DSM 7382</strain>
    </source>
</reference>
<dbReference type="Proteomes" id="UP001385951">
    <property type="component" value="Unassembled WGS sequence"/>
</dbReference>
<evidence type="ECO:0000313" key="2">
    <source>
        <dbReference type="Proteomes" id="UP001385951"/>
    </source>
</evidence>
<organism evidence="1 2">
    <name type="scientific">Cerrena zonata</name>
    <dbReference type="NCBI Taxonomy" id="2478898"/>
    <lineage>
        <taxon>Eukaryota</taxon>
        <taxon>Fungi</taxon>
        <taxon>Dikarya</taxon>
        <taxon>Basidiomycota</taxon>
        <taxon>Agaricomycotina</taxon>
        <taxon>Agaricomycetes</taxon>
        <taxon>Polyporales</taxon>
        <taxon>Cerrenaceae</taxon>
        <taxon>Cerrena</taxon>
    </lineage>
</organism>